<dbReference type="Gene3D" id="1.10.520.10">
    <property type="match status" value="1"/>
</dbReference>
<evidence type="ECO:0000256" key="15">
    <source>
        <dbReference type="PIRSR" id="PIRSR600823-1"/>
    </source>
</evidence>
<feature type="binding site" evidence="17">
    <location>
        <position position="240"/>
    </location>
    <ligand>
        <name>Ca(2+)</name>
        <dbReference type="ChEBI" id="CHEBI:29108"/>
        <label>2</label>
    </ligand>
</feature>
<keyword evidence="6 20" id="KW-0575">Peroxidase</keyword>
<evidence type="ECO:0000256" key="13">
    <source>
        <dbReference type="ARBA" id="ARBA00023157"/>
    </source>
</evidence>
<keyword evidence="9 20" id="KW-0732">Signal</keyword>
<dbReference type="PROSITE" id="PS50873">
    <property type="entry name" value="PEROXIDASE_4"/>
    <property type="match status" value="1"/>
</dbReference>
<dbReference type="AlphaFoldDB" id="B9SI53"/>
<dbReference type="CDD" id="cd00693">
    <property type="entry name" value="secretory_peroxidase"/>
    <property type="match status" value="1"/>
</dbReference>
<dbReference type="InterPro" id="IPR000823">
    <property type="entry name" value="Peroxidase_pln"/>
</dbReference>
<dbReference type="GO" id="GO:0009505">
    <property type="term" value="C:plant-type cell wall"/>
    <property type="evidence" value="ECO:0000318"/>
    <property type="project" value="GO_Central"/>
</dbReference>
<dbReference type="GO" id="GO:0020037">
    <property type="term" value="F:heme binding"/>
    <property type="evidence" value="ECO:0007669"/>
    <property type="project" value="UniProtKB-UniRule"/>
</dbReference>
<proteinExistence type="inferred from homology"/>
<dbReference type="GO" id="GO:0006979">
    <property type="term" value="P:response to oxidative stress"/>
    <property type="evidence" value="ECO:0007669"/>
    <property type="project" value="UniProtKB-UniRule"/>
</dbReference>
<dbReference type="GO" id="GO:0046872">
    <property type="term" value="F:metal ion binding"/>
    <property type="evidence" value="ECO:0007669"/>
    <property type="project" value="UniProtKB-UniRule"/>
</dbReference>
<evidence type="ECO:0000313" key="23">
    <source>
        <dbReference type="Proteomes" id="UP000008311"/>
    </source>
</evidence>
<evidence type="ECO:0000256" key="7">
    <source>
        <dbReference type="ARBA" id="ARBA00022617"/>
    </source>
</evidence>
<dbReference type="GO" id="GO:0004601">
    <property type="term" value="F:peroxidase activity"/>
    <property type="evidence" value="ECO:0000318"/>
    <property type="project" value="GO_Central"/>
</dbReference>
<evidence type="ECO:0000256" key="8">
    <source>
        <dbReference type="ARBA" id="ARBA00022723"/>
    </source>
</evidence>
<dbReference type="PRINTS" id="PR00461">
    <property type="entry name" value="PLPEROXIDASE"/>
</dbReference>
<feature type="active site" description="Proton acceptor" evidence="15">
    <location>
        <position position="61"/>
    </location>
</feature>
<comment type="similarity">
    <text evidence="3">Belongs to the peroxidase family. Ascorbate peroxidase subfamily.</text>
</comment>
<feature type="binding site" evidence="17">
    <location>
        <position position="71"/>
    </location>
    <ligand>
        <name>Ca(2+)</name>
        <dbReference type="ChEBI" id="CHEBI:29108"/>
        <label>1</label>
    </ligand>
</feature>
<name>B9SI53_RICCO</name>
<dbReference type="PANTHER" id="PTHR31517:SF59">
    <property type="entry name" value="PEROXIDASE"/>
    <property type="match status" value="1"/>
</dbReference>
<evidence type="ECO:0000256" key="4">
    <source>
        <dbReference type="ARBA" id="ARBA00012313"/>
    </source>
</evidence>
<dbReference type="FunFam" id="1.10.520.10:FF:000001">
    <property type="entry name" value="Peroxidase"/>
    <property type="match status" value="1"/>
</dbReference>
<feature type="binding site" evidence="17">
    <location>
        <position position="186"/>
    </location>
    <ligand>
        <name>Ca(2+)</name>
        <dbReference type="ChEBI" id="CHEBI:29108"/>
        <label>2</label>
    </ligand>
</feature>
<comment type="similarity">
    <text evidence="20">Belongs to the peroxidase family. Classical plant (class III) peroxidase subfamily.</text>
</comment>
<feature type="domain" description="Plant heme peroxidase family profile" evidence="21">
    <location>
        <begin position="20"/>
        <end position="312"/>
    </location>
</feature>
<dbReference type="InParanoid" id="B9SI53"/>
<evidence type="ECO:0000256" key="2">
    <source>
        <dbReference type="ARBA" id="ARBA00002322"/>
    </source>
</evidence>
<dbReference type="GO" id="GO:0005576">
    <property type="term" value="C:extracellular region"/>
    <property type="evidence" value="ECO:0007669"/>
    <property type="project" value="UniProtKB-SubCell"/>
</dbReference>
<dbReference type="OrthoDB" id="2113341at2759"/>
<evidence type="ECO:0000256" key="1">
    <source>
        <dbReference type="ARBA" id="ARBA00000189"/>
    </source>
</evidence>
<feature type="site" description="Transition state stabilizer" evidence="18">
    <location>
        <position position="57"/>
    </location>
</feature>
<dbReference type="EMBL" id="EQ973969">
    <property type="protein sequence ID" value="EEF36655.1"/>
    <property type="molecule type" value="Genomic_DNA"/>
</dbReference>
<dbReference type="GO" id="GO:0042744">
    <property type="term" value="P:hydrogen peroxide catabolic process"/>
    <property type="evidence" value="ECO:0007669"/>
    <property type="project" value="UniProtKB-KW"/>
</dbReference>
<feature type="binding site" evidence="17">
    <location>
        <position position="65"/>
    </location>
    <ligand>
        <name>Ca(2+)</name>
        <dbReference type="ChEBI" id="CHEBI:29108"/>
        <label>1</label>
    </ligand>
</feature>
<dbReference type="InterPro" id="IPR019794">
    <property type="entry name" value="Peroxidases_AS"/>
</dbReference>
<dbReference type="KEGG" id="rcu:8286481"/>
<dbReference type="OMA" id="GRICRPT"/>
<keyword evidence="5 20" id="KW-0964">Secreted</keyword>
<feature type="disulfide bond" evidence="19">
    <location>
        <begin position="30"/>
        <end position="109"/>
    </location>
</feature>
<feature type="disulfide bond" evidence="19">
    <location>
        <begin position="63"/>
        <end position="68"/>
    </location>
</feature>
<evidence type="ECO:0000256" key="6">
    <source>
        <dbReference type="ARBA" id="ARBA00022559"/>
    </source>
</evidence>
<keyword evidence="23" id="KW-1185">Reference proteome</keyword>
<evidence type="ECO:0000256" key="17">
    <source>
        <dbReference type="PIRSR" id="PIRSR600823-3"/>
    </source>
</evidence>
<comment type="subcellular location">
    <subcellularLocation>
        <location evidence="20">Secreted</location>
    </subcellularLocation>
</comment>
<protein>
    <recommendedName>
        <fullName evidence="4 20">Peroxidase</fullName>
        <ecNumber evidence="4 20">1.11.1.7</ecNumber>
    </recommendedName>
</protein>
<evidence type="ECO:0000256" key="16">
    <source>
        <dbReference type="PIRSR" id="PIRSR600823-2"/>
    </source>
</evidence>
<feature type="binding site" evidence="16">
    <location>
        <position position="155"/>
    </location>
    <ligand>
        <name>substrate</name>
    </ligand>
</feature>
<evidence type="ECO:0000259" key="21">
    <source>
        <dbReference type="PROSITE" id="PS50873"/>
    </source>
</evidence>
<gene>
    <name evidence="22" type="ORF">RCOM_1320850</name>
</gene>
<dbReference type="InterPro" id="IPR002016">
    <property type="entry name" value="Haem_peroxidase"/>
</dbReference>
<feature type="binding site" evidence="17">
    <location>
        <position position="232"/>
    </location>
    <ligand>
        <name>Ca(2+)</name>
        <dbReference type="ChEBI" id="CHEBI:29108"/>
        <label>2</label>
    </ligand>
</feature>
<dbReference type="Gene3D" id="1.10.420.10">
    <property type="entry name" value="Peroxidase, domain 2"/>
    <property type="match status" value="1"/>
</dbReference>
<evidence type="ECO:0000256" key="20">
    <source>
        <dbReference type="RuleBase" id="RU362060"/>
    </source>
</evidence>
<dbReference type="InterPro" id="IPR019793">
    <property type="entry name" value="Peroxidases_heam-ligand_BS"/>
</dbReference>
<comment type="function">
    <text evidence="2">Removal of H(2)O(2), oxidation of toxic reductants, biosynthesis and degradation of lignin, suberization, auxin catabolism, response to environmental stresses such as wounding, pathogen attack and oxidative stress. These functions might be dependent on each isozyme/isoform in each plant tissue.</text>
</comment>
<comment type="cofactor">
    <cofactor evidence="17 20">
        <name>Ca(2+)</name>
        <dbReference type="ChEBI" id="CHEBI:29108"/>
    </cofactor>
    <text evidence="17 20">Binds 2 calcium ions per subunit.</text>
</comment>
<dbReference type="Proteomes" id="UP000008311">
    <property type="component" value="Unassembled WGS sequence"/>
</dbReference>
<accession>B9SI53</accession>
<dbReference type="PROSITE" id="PS00435">
    <property type="entry name" value="PEROXIDASE_1"/>
    <property type="match status" value="1"/>
</dbReference>
<dbReference type="InterPro" id="IPR010255">
    <property type="entry name" value="Haem_peroxidase_sf"/>
</dbReference>
<dbReference type="PRINTS" id="PR00458">
    <property type="entry name" value="PEROXIDASE"/>
</dbReference>
<keyword evidence="8 17" id="KW-0479">Metal-binding</keyword>
<evidence type="ECO:0000256" key="14">
    <source>
        <dbReference type="ARBA" id="ARBA00023324"/>
    </source>
</evidence>
<keyword evidence="11 20" id="KW-0560">Oxidoreductase</keyword>
<dbReference type="eggNOG" id="ENOG502QPI1">
    <property type="taxonomic scope" value="Eukaryota"/>
</dbReference>
<dbReference type="InterPro" id="IPR033905">
    <property type="entry name" value="Secretory_peroxidase"/>
</dbReference>
<evidence type="ECO:0000256" key="11">
    <source>
        <dbReference type="ARBA" id="ARBA00023002"/>
    </source>
</evidence>
<evidence type="ECO:0000256" key="12">
    <source>
        <dbReference type="ARBA" id="ARBA00023004"/>
    </source>
</evidence>
<evidence type="ECO:0000313" key="22">
    <source>
        <dbReference type="EMBL" id="EEF36655.1"/>
    </source>
</evidence>
<feature type="binding site" evidence="17">
    <location>
        <position position="67"/>
    </location>
    <ligand>
        <name>Ca(2+)</name>
        <dbReference type="ChEBI" id="CHEBI:29108"/>
        <label>1</label>
    </ligand>
</feature>
<keyword evidence="7 20" id="KW-0349">Heme</keyword>
<reference evidence="23" key="1">
    <citation type="journal article" date="2010" name="Nat. Biotechnol.">
        <title>Draft genome sequence of the oilseed species Ricinus communis.</title>
        <authorList>
            <person name="Chan A.P."/>
            <person name="Crabtree J."/>
            <person name="Zhao Q."/>
            <person name="Lorenzi H."/>
            <person name="Orvis J."/>
            <person name="Puiu D."/>
            <person name="Melake-Berhan A."/>
            <person name="Jones K.M."/>
            <person name="Redman J."/>
            <person name="Chen G."/>
            <person name="Cahoon E.B."/>
            <person name="Gedil M."/>
            <person name="Stanke M."/>
            <person name="Haas B.J."/>
            <person name="Wortman J.R."/>
            <person name="Fraser-Liggett C.M."/>
            <person name="Ravel J."/>
            <person name="Rabinowicz P.D."/>
        </authorList>
    </citation>
    <scope>NUCLEOTIDE SEQUENCE [LARGE SCALE GENOMIC DNA]</scope>
    <source>
        <strain evidence="23">cv. Hale</strain>
    </source>
</reference>
<dbReference type="GO" id="GO:0006950">
    <property type="term" value="P:response to stress"/>
    <property type="evidence" value="ECO:0000318"/>
    <property type="project" value="GO_Central"/>
</dbReference>
<evidence type="ECO:0000256" key="10">
    <source>
        <dbReference type="ARBA" id="ARBA00022837"/>
    </source>
</evidence>
<dbReference type="PROSITE" id="PS00436">
    <property type="entry name" value="PEROXIDASE_2"/>
    <property type="match status" value="1"/>
</dbReference>
<evidence type="ECO:0000256" key="18">
    <source>
        <dbReference type="PIRSR" id="PIRSR600823-4"/>
    </source>
</evidence>
<feature type="binding site" evidence="17">
    <location>
        <position position="83"/>
    </location>
    <ligand>
        <name>Ca(2+)</name>
        <dbReference type="ChEBI" id="CHEBI:29108"/>
        <label>1</label>
    </ligand>
</feature>
<evidence type="ECO:0000256" key="3">
    <source>
        <dbReference type="ARBA" id="ARBA00006873"/>
    </source>
</evidence>
<dbReference type="FunCoup" id="B9SI53">
    <property type="interactions" value="268"/>
</dbReference>
<dbReference type="STRING" id="3988.B9SI53"/>
<dbReference type="GO" id="GO:0140825">
    <property type="term" value="F:lactoperoxidase activity"/>
    <property type="evidence" value="ECO:0007669"/>
    <property type="project" value="UniProtKB-EC"/>
</dbReference>
<dbReference type="EC" id="1.11.1.7" evidence="4 20"/>
<comment type="cofactor">
    <cofactor evidence="17 20">
        <name>heme b</name>
        <dbReference type="ChEBI" id="CHEBI:60344"/>
    </cofactor>
    <text evidence="17 20">Binds 1 heme b (iron(II)-protoporphyrin IX) group per subunit.</text>
</comment>
<evidence type="ECO:0000256" key="5">
    <source>
        <dbReference type="ARBA" id="ARBA00022525"/>
    </source>
</evidence>
<feature type="disulfide bond" evidence="19">
    <location>
        <begin position="192"/>
        <end position="220"/>
    </location>
</feature>
<sequence length="324" mass="35100">MQTKIPFLFFLFVLPLALGDLRVGFYQSTCPQAESIVFQVVQNRFKTDPSVTAALLRLHFHDCFVRGCDASILIDPTNKKQSEKQAGPNQTVRGYEIIDEIKNALEAACPSMVSCADIIALAAKDAVALAGGPNYSVPTGRRDGLVSNIGDVNLPGPQLTVPEAFQFFRPKGFTVGEMVTLLGAHTVGVAHCSFFQERVSNGAFDPTMDSNLAANLSKICASSNSDPSVFMDQSTGFVFDNEYYKQLLLKRGIMQIDQELSVDGSSAGFVSSFARNGIGFKQSFGNAMVKLGTVEVLVGNAGEVRTNCRVFNAQKKPMNPNLLF</sequence>
<keyword evidence="13 19" id="KW-1015">Disulfide bond</keyword>
<feature type="disulfide bond" evidence="19">
    <location>
        <begin position="115"/>
        <end position="308"/>
    </location>
</feature>
<feature type="binding site" evidence="17">
    <location>
        <position position="69"/>
    </location>
    <ligand>
        <name>Ca(2+)</name>
        <dbReference type="ChEBI" id="CHEBI:29108"/>
        <label>1</label>
    </ligand>
</feature>
<organism evidence="22 23">
    <name type="scientific">Ricinus communis</name>
    <name type="common">Castor bean</name>
    <dbReference type="NCBI Taxonomy" id="3988"/>
    <lineage>
        <taxon>Eukaryota</taxon>
        <taxon>Viridiplantae</taxon>
        <taxon>Streptophyta</taxon>
        <taxon>Embryophyta</taxon>
        <taxon>Tracheophyta</taxon>
        <taxon>Spermatophyta</taxon>
        <taxon>Magnoliopsida</taxon>
        <taxon>eudicotyledons</taxon>
        <taxon>Gunneridae</taxon>
        <taxon>Pentapetalae</taxon>
        <taxon>rosids</taxon>
        <taxon>fabids</taxon>
        <taxon>Malpighiales</taxon>
        <taxon>Euphorbiaceae</taxon>
        <taxon>Acalyphoideae</taxon>
        <taxon>Acalypheae</taxon>
        <taxon>Ricinus</taxon>
    </lineage>
</organism>
<keyword evidence="10 17" id="KW-0106">Calcium</keyword>
<feature type="binding site" description="axial binding residue" evidence="17">
    <location>
        <position position="185"/>
    </location>
    <ligand>
        <name>heme b</name>
        <dbReference type="ChEBI" id="CHEBI:60344"/>
    </ligand>
    <ligandPart>
        <name>Fe</name>
        <dbReference type="ChEBI" id="CHEBI:18248"/>
    </ligandPart>
</feature>
<keyword evidence="12 17" id="KW-0408">Iron</keyword>
<dbReference type="SUPFAM" id="SSF48113">
    <property type="entry name" value="Heme-dependent peroxidases"/>
    <property type="match status" value="1"/>
</dbReference>
<feature type="chain" id="PRO_5005124507" description="Peroxidase" evidence="20">
    <location>
        <begin position="20"/>
        <end position="324"/>
    </location>
</feature>
<dbReference type="Pfam" id="PF00141">
    <property type="entry name" value="peroxidase"/>
    <property type="match status" value="1"/>
</dbReference>
<feature type="signal peptide" evidence="20">
    <location>
        <begin position="1"/>
        <end position="19"/>
    </location>
</feature>
<evidence type="ECO:0000256" key="9">
    <source>
        <dbReference type="ARBA" id="ARBA00022729"/>
    </source>
</evidence>
<keyword evidence="14 20" id="KW-0376">Hydrogen peroxide</keyword>
<comment type="catalytic activity">
    <reaction evidence="1 20">
        <text>2 a phenolic donor + H2O2 = 2 a phenolic radical donor + 2 H2O</text>
        <dbReference type="Rhea" id="RHEA:56136"/>
        <dbReference type="ChEBI" id="CHEBI:15377"/>
        <dbReference type="ChEBI" id="CHEBI:16240"/>
        <dbReference type="ChEBI" id="CHEBI:139520"/>
        <dbReference type="ChEBI" id="CHEBI:139521"/>
        <dbReference type="EC" id="1.11.1.7"/>
    </reaction>
</comment>
<dbReference type="PANTHER" id="PTHR31517">
    <property type="match status" value="1"/>
</dbReference>
<feature type="binding site" evidence="17">
    <location>
        <position position="235"/>
    </location>
    <ligand>
        <name>Ca(2+)</name>
        <dbReference type="ChEBI" id="CHEBI:29108"/>
        <label>2</label>
    </ligand>
</feature>
<dbReference type="FunFam" id="1.10.420.10:FF:000007">
    <property type="entry name" value="Peroxidase"/>
    <property type="match status" value="1"/>
</dbReference>
<feature type="binding site" evidence="17">
    <location>
        <position position="62"/>
    </location>
    <ligand>
        <name>Ca(2+)</name>
        <dbReference type="ChEBI" id="CHEBI:29108"/>
        <label>1</label>
    </ligand>
</feature>
<evidence type="ECO:0000256" key="19">
    <source>
        <dbReference type="PIRSR" id="PIRSR600823-5"/>
    </source>
</evidence>